<reference evidence="3 4" key="1">
    <citation type="submission" date="2016-11" db="EMBL/GenBank/DDBJ databases">
        <title>The macronuclear genome of Stentor coeruleus: a giant cell with tiny introns.</title>
        <authorList>
            <person name="Slabodnick M."/>
            <person name="Ruby J.G."/>
            <person name="Reiff S.B."/>
            <person name="Swart E.C."/>
            <person name="Gosai S."/>
            <person name="Prabakaran S."/>
            <person name="Witkowska E."/>
            <person name="Larue G.E."/>
            <person name="Fisher S."/>
            <person name="Freeman R.M."/>
            <person name="Gunawardena J."/>
            <person name="Chu W."/>
            <person name="Stover N.A."/>
            <person name="Gregory B.D."/>
            <person name="Nowacki M."/>
            <person name="Derisi J."/>
            <person name="Roy S.W."/>
            <person name="Marshall W.F."/>
            <person name="Sood P."/>
        </authorList>
    </citation>
    <scope>NUCLEOTIDE SEQUENCE [LARGE SCALE GENOMIC DNA]</scope>
    <source>
        <strain evidence="3">WM001</strain>
    </source>
</reference>
<dbReference type="Proteomes" id="UP000187209">
    <property type="component" value="Unassembled WGS sequence"/>
</dbReference>
<accession>A0A1R2C5P7</accession>
<feature type="region of interest" description="Disordered" evidence="2">
    <location>
        <begin position="309"/>
        <end position="328"/>
    </location>
</feature>
<evidence type="ECO:0000313" key="4">
    <source>
        <dbReference type="Proteomes" id="UP000187209"/>
    </source>
</evidence>
<organism evidence="3 4">
    <name type="scientific">Stentor coeruleus</name>
    <dbReference type="NCBI Taxonomy" id="5963"/>
    <lineage>
        <taxon>Eukaryota</taxon>
        <taxon>Sar</taxon>
        <taxon>Alveolata</taxon>
        <taxon>Ciliophora</taxon>
        <taxon>Postciliodesmatophora</taxon>
        <taxon>Heterotrichea</taxon>
        <taxon>Heterotrichida</taxon>
        <taxon>Stentoridae</taxon>
        <taxon>Stentor</taxon>
    </lineage>
</organism>
<evidence type="ECO:0000256" key="1">
    <source>
        <dbReference type="SAM" id="Coils"/>
    </source>
</evidence>
<feature type="coiled-coil region" evidence="1">
    <location>
        <begin position="91"/>
        <end position="168"/>
    </location>
</feature>
<sequence>MEPTQKTDLWKNLSIRPPEILKGEMLPLTSRLQSKENLRIEANYCRPASTTFKQSGSESHRNLSSNTRDEGLFDQKLELIESKLNEITALKTKLQSSYQLKKETLRRKEREFQKAEQDFKKKVFSFDEERNKWCTHISLKLKEIKNKENELENERRGYIDQIDKAKKVEEVFFRLQEDIKQRNMRMNEFEGNYAKREQILLENEEKLAMKIEDIAGYERRIVDFEQRLIDKERNLEDIAEIIERKQEDIIKTANMFEKINEQLKYEDKCVKMQNEVNEKNNERLKREEARLKRWERHLLDIQKEIETRENSLRNTKEQRKTSFLSESSEDCNFQEFCVRTPE</sequence>
<protein>
    <submittedName>
        <fullName evidence="3">Uncharacterized protein</fullName>
    </submittedName>
</protein>
<keyword evidence="1" id="KW-0175">Coiled coil</keyword>
<evidence type="ECO:0000313" key="3">
    <source>
        <dbReference type="EMBL" id="OMJ84338.1"/>
    </source>
</evidence>
<proteinExistence type="predicted"/>
<dbReference type="AlphaFoldDB" id="A0A1R2C5P7"/>
<name>A0A1R2C5P7_9CILI</name>
<evidence type="ECO:0000256" key="2">
    <source>
        <dbReference type="SAM" id="MobiDB-lite"/>
    </source>
</evidence>
<keyword evidence="4" id="KW-1185">Reference proteome</keyword>
<dbReference type="EMBL" id="MPUH01000272">
    <property type="protein sequence ID" value="OMJ84338.1"/>
    <property type="molecule type" value="Genomic_DNA"/>
</dbReference>
<comment type="caution">
    <text evidence="3">The sequence shown here is derived from an EMBL/GenBank/DDBJ whole genome shotgun (WGS) entry which is preliminary data.</text>
</comment>
<feature type="compositionally biased region" description="Basic and acidic residues" evidence="2">
    <location>
        <begin position="309"/>
        <end position="320"/>
    </location>
</feature>
<gene>
    <name evidence="3" type="ORF">SteCoe_14563</name>
</gene>